<evidence type="ECO:0000313" key="10">
    <source>
        <dbReference type="EMBL" id="AXN02084.1"/>
    </source>
</evidence>
<dbReference type="GO" id="GO:0004146">
    <property type="term" value="F:dihydrofolate reductase activity"/>
    <property type="evidence" value="ECO:0007669"/>
    <property type="project" value="UniProtKB-EC"/>
</dbReference>
<dbReference type="CDD" id="cd00209">
    <property type="entry name" value="DHFR"/>
    <property type="match status" value="1"/>
</dbReference>
<dbReference type="InterPro" id="IPR024072">
    <property type="entry name" value="DHFR-like_dom_sf"/>
</dbReference>
<dbReference type="PROSITE" id="PS51330">
    <property type="entry name" value="DHFR_2"/>
    <property type="match status" value="1"/>
</dbReference>
<dbReference type="PANTHER" id="PTHR48069">
    <property type="entry name" value="DIHYDROFOLATE REDUCTASE"/>
    <property type="match status" value="1"/>
</dbReference>
<keyword evidence="6" id="KW-0560">Oxidoreductase</keyword>
<dbReference type="InterPro" id="IPR012259">
    <property type="entry name" value="DHFR"/>
</dbReference>
<feature type="domain" description="DHFR" evidence="9">
    <location>
        <begin position="4"/>
        <end position="172"/>
    </location>
</feature>
<accession>A0A346DZC9</accession>
<protein>
    <recommendedName>
        <fullName evidence="3">dihydrofolate reductase</fullName>
        <ecNumber evidence="3">1.5.1.3</ecNumber>
    </recommendedName>
</protein>
<dbReference type="InterPro" id="IPR001796">
    <property type="entry name" value="DHFR_dom"/>
</dbReference>
<evidence type="ECO:0000256" key="3">
    <source>
        <dbReference type="ARBA" id="ARBA00012856"/>
    </source>
</evidence>
<keyword evidence="4" id="KW-0554">One-carbon metabolism</keyword>
<dbReference type="Proteomes" id="UP000256856">
    <property type="component" value="Chromosome"/>
</dbReference>
<evidence type="ECO:0000313" key="11">
    <source>
        <dbReference type="Proteomes" id="UP000256856"/>
    </source>
</evidence>
<dbReference type="EC" id="1.5.1.3" evidence="3"/>
<evidence type="ECO:0000259" key="9">
    <source>
        <dbReference type="PROSITE" id="PS51330"/>
    </source>
</evidence>
<dbReference type="UniPathway" id="UPA00077">
    <property type="reaction ID" value="UER00158"/>
</dbReference>
<comment type="function">
    <text evidence="7">Key enzyme in folate metabolism. Catalyzes an essential reaction for de novo glycine and purine synthesis, and for DNA precursor synthesis.</text>
</comment>
<dbReference type="KEGG" id="ppet:C9I82_108"/>
<dbReference type="EMBL" id="CP028374">
    <property type="protein sequence ID" value="AXN02084.1"/>
    <property type="molecule type" value="Genomic_DNA"/>
</dbReference>
<dbReference type="GO" id="GO:0046654">
    <property type="term" value="P:tetrahydrofolate biosynthetic process"/>
    <property type="evidence" value="ECO:0007669"/>
    <property type="project" value="UniProtKB-UniPathway"/>
</dbReference>
<dbReference type="SUPFAM" id="SSF53597">
    <property type="entry name" value="Dihydrofolate reductase-like"/>
    <property type="match status" value="1"/>
</dbReference>
<dbReference type="Pfam" id="PF00186">
    <property type="entry name" value="DHFR_1"/>
    <property type="match status" value="1"/>
</dbReference>
<comment type="pathway">
    <text evidence="1">Cofactor biosynthesis; tetrahydrofolate biosynthesis; 5,6,7,8-tetrahydrofolate from 7,8-dihydrofolate: step 1/1.</text>
</comment>
<dbReference type="GO" id="GO:0005829">
    <property type="term" value="C:cytosol"/>
    <property type="evidence" value="ECO:0007669"/>
    <property type="project" value="TreeGrafter"/>
</dbReference>
<comment type="similarity">
    <text evidence="2 8">Belongs to the dihydrofolate reductase family.</text>
</comment>
<name>A0A346DZC9_9ENTR</name>
<keyword evidence="11" id="KW-1185">Reference proteome</keyword>
<evidence type="ECO:0000256" key="6">
    <source>
        <dbReference type="ARBA" id="ARBA00023002"/>
    </source>
</evidence>
<gene>
    <name evidence="10" type="ORF">C9I82_108</name>
</gene>
<organism evidence="10 11">
    <name type="scientific">Candidatus Purcelliella pentastirinorum</name>
    <dbReference type="NCBI Taxonomy" id="472834"/>
    <lineage>
        <taxon>Bacteria</taxon>
        <taxon>Pseudomonadati</taxon>
        <taxon>Pseudomonadota</taxon>
        <taxon>Gammaproteobacteria</taxon>
        <taxon>Enterobacterales</taxon>
        <taxon>Enterobacteriaceae</taxon>
        <taxon>Candidatus Purcelliella</taxon>
    </lineage>
</organism>
<evidence type="ECO:0000256" key="4">
    <source>
        <dbReference type="ARBA" id="ARBA00022563"/>
    </source>
</evidence>
<proteinExistence type="inferred from homology"/>
<dbReference type="InterPro" id="IPR017925">
    <property type="entry name" value="DHFR_CS"/>
</dbReference>
<evidence type="ECO:0000256" key="2">
    <source>
        <dbReference type="ARBA" id="ARBA00009539"/>
    </source>
</evidence>
<dbReference type="PANTHER" id="PTHR48069:SF3">
    <property type="entry name" value="DIHYDROFOLATE REDUCTASE"/>
    <property type="match status" value="1"/>
</dbReference>
<reference evidence="10 11" key="1">
    <citation type="submission" date="2018-03" db="EMBL/GenBank/DDBJ databases">
        <title>A parallel universe: an anciently diverged bacterial symbiosis in a Hawaiian planthopper (Hemiptera: Cixiidae) reveals rearranged nutritional responsibilities.</title>
        <authorList>
            <person name="Bennett G."/>
            <person name="Mao M."/>
        </authorList>
    </citation>
    <scope>NUCLEOTIDE SEQUENCE [LARGE SCALE GENOMIC DNA]</scope>
    <source>
        <strain evidence="10 11">OLIH</strain>
    </source>
</reference>
<sequence length="172" mass="20658">MNFMISMIAAFSINRVIGINNKIPWYIPKDLKWFKKHTLFKIILMGRLTWESIGKLLIKRTNIVLSRSSSYKFNLFELYNANDVIWLSSFKDLFSNLPKNDEIVIIGGESIYKQTLKYVDRLYLTHIYKYFYGDRFFPDYSIYNWKSIYKKTCIFNINGRFTYCLEILDRVT</sequence>
<dbReference type="PROSITE" id="PS00075">
    <property type="entry name" value="DHFR_1"/>
    <property type="match status" value="1"/>
</dbReference>
<evidence type="ECO:0000256" key="1">
    <source>
        <dbReference type="ARBA" id="ARBA00004903"/>
    </source>
</evidence>
<dbReference type="GO" id="GO:0006730">
    <property type="term" value="P:one-carbon metabolic process"/>
    <property type="evidence" value="ECO:0007669"/>
    <property type="project" value="UniProtKB-KW"/>
</dbReference>
<evidence type="ECO:0000256" key="7">
    <source>
        <dbReference type="ARBA" id="ARBA00025067"/>
    </source>
</evidence>
<keyword evidence="5" id="KW-0521">NADP</keyword>
<dbReference type="GO" id="GO:0050661">
    <property type="term" value="F:NADP binding"/>
    <property type="evidence" value="ECO:0007669"/>
    <property type="project" value="InterPro"/>
</dbReference>
<evidence type="ECO:0000256" key="5">
    <source>
        <dbReference type="ARBA" id="ARBA00022857"/>
    </source>
</evidence>
<dbReference type="Gene3D" id="3.40.430.10">
    <property type="entry name" value="Dihydrofolate Reductase, subunit A"/>
    <property type="match status" value="1"/>
</dbReference>
<dbReference type="GO" id="GO:0046655">
    <property type="term" value="P:folic acid metabolic process"/>
    <property type="evidence" value="ECO:0007669"/>
    <property type="project" value="TreeGrafter"/>
</dbReference>
<dbReference type="GO" id="GO:0046452">
    <property type="term" value="P:dihydrofolate metabolic process"/>
    <property type="evidence" value="ECO:0007669"/>
    <property type="project" value="TreeGrafter"/>
</dbReference>
<evidence type="ECO:0000256" key="8">
    <source>
        <dbReference type="RuleBase" id="RU004474"/>
    </source>
</evidence>
<dbReference type="AlphaFoldDB" id="A0A346DZC9"/>
<dbReference type="PRINTS" id="PR00070">
    <property type="entry name" value="DHFR"/>
</dbReference>